<evidence type="ECO:0000313" key="1">
    <source>
        <dbReference type="EMBL" id="QJA49589.1"/>
    </source>
</evidence>
<accession>A0A6H1ZQ26</accession>
<dbReference type="GO" id="GO:0016740">
    <property type="term" value="F:transferase activity"/>
    <property type="evidence" value="ECO:0007669"/>
    <property type="project" value="UniProtKB-KW"/>
</dbReference>
<name>A0A6H1ZQ26_9ZZZZ</name>
<dbReference type="EMBL" id="MT144827">
    <property type="protein sequence ID" value="QJI00091.1"/>
    <property type="molecule type" value="Genomic_DNA"/>
</dbReference>
<proteinExistence type="predicted"/>
<evidence type="ECO:0000313" key="2">
    <source>
        <dbReference type="EMBL" id="QJI00091.1"/>
    </source>
</evidence>
<dbReference type="AlphaFoldDB" id="A0A6H1ZQ26"/>
<keyword evidence="1" id="KW-0808">Transferase</keyword>
<dbReference type="SUPFAM" id="SSF53448">
    <property type="entry name" value="Nucleotide-diphospho-sugar transferases"/>
    <property type="match status" value="1"/>
</dbReference>
<protein>
    <submittedName>
        <fullName evidence="1">Putative glycosyltransferase</fullName>
    </submittedName>
</protein>
<gene>
    <name evidence="1" type="ORF">TM448A01407_0008</name>
    <name evidence="2" type="ORF">TM448B01816_0014</name>
</gene>
<reference evidence="1" key="1">
    <citation type="submission" date="2020-03" db="EMBL/GenBank/DDBJ databases">
        <title>The deep terrestrial virosphere.</title>
        <authorList>
            <person name="Holmfeldt K."/>
            <person name="Nilsson E."/>
            <person name="Simone D."/>
            <person name="Lopez-Fernandez M."/>
            <person name="Wu X."/>
            <person name="de Brujin I."/>
            <person name="Lundin D."/>
            <person name="Andersson A."/>
            <person name="Bertilsson S."/>
            <person name="Dopson M."/>
        </authorList>
    </citation>
    <scope>NUCLEOTIDE SEQUENCE</scope>
    <source>
        <strain evidence="1">TM448A01407</strain>
        <strain evidence="2">TM448B01816</strain>
    </source>
</reference>
<sequence>MKTPFTVLLYETCYIHLGRERLAQQALDGGFTHLLFVDSDMFFEPDALDRLIARDKDIVGADYNKKVLPPEGTVIGAEEGDFVKCEGIATGFLLIKTEVFKKLKHPWFFYEADEQGNCITGDDMWFCKIAREAGYDIWCDKTIKVFHLGDFYF</sequence>
<dbReference type="EMBL" id="MT144144">
    <property type="protein sequence ID" value="QJA49589.1"/>
    <property type="molecule type" value="Genomic_DNA"/>
</dbReference>
<dbReference type="Gene3D" id="3.90.550.40">
    <property type="match status" value="1"/>
</dbReference>
<organism evidence="1">
    <name type="scientific">viral metagenome</name>
    <dbReference type="NCBI Taxonomy" id="1070528"/>
    <lineage>
        <taxon>unclassified sequences</taxon>
        <taxon>metagenomes</taxon>
        <taxon>organismal metagenomes</taxon>
    </lineage>
</organism>
<dbReference type="InterPro" id="IPR029044">
    <property type="entry name" value="Nucleotide-diphossugar_trans"/>
</dbReference>